<dbReference type="Gene3D" id="3.50.50.60">
    <property type="entry name" value="FAD/NAD(P)-binding domain"/>
    <property type="match status" value="1"/>
</dbReference>
<dbReference type="GO" id="GO:0071949">
    <property type="term" value="F:FAD binding"/>
    <property type="evidence" value="ECO:0007669"/>
    <property type="project" value="InterPro"/>
</dbReference>
<reference evidence="4" key="1">
    <citation type="journal article" date="2016" name="Appl. Environ. Microbiol.">
        <title>Functional Metagenomics of a Biostimulated Petroleum-Contaminated Soil Reveals an Extraordinary Diversity of Extradiol Dioxygenases.</title>
        <authorList>
            <person name="Terron-Gonzalez L."/>
            <person name="Martin-Cabello G."/>
            <person name="Ferrer M."/>
            <person name="Santero E."/>
        </authorList>
    </citation>
    <scope>NUCLEOTIDE SEQUENCE</scope>
</reference>
<dbReference type="InterPro" id="IPR036188">
    <property type="entry name" value="FAD/NAD-bd_sf"/>
</dbReference>
<dbReference type="PANTHER" id="PTHR43476:SF3">
    <property type="entry name" value="FAD-BINDING MONOOXYGENASE"/>
    <property type="match status" value="1"/>
</dbReference>
<dbReference type="AlphaFoldDB" id="A0A126SYW4"/>
<proteinExistence type="predicted"/>
<dbReference type="GO" id="GO:0019622">
    <property type="term" value="P:3-(3-hydroxy)phenylpropionate catabolic process"/>
    <property type="evidence" value="ECO:0007669"/>
    <property type="project" value="TreeGrafter"/>
</dbReference>
<organism evidence="4">
    <name type="scientific">uncultured bacterium UPO68_UPO87</name>
    <dbReference type="NCBI Taxonomy" id="1776988"/>
    <lineage>
        <taxon>Bacteria</taxon>
        <taxon>environmental samples</taxon>
    </lineage>
</organism>
<dbReference type="GO" id="GO:0008688">
    <property type="term" value="F:3-(3-hydroxyphenyl)propionate hydroxylase activity"/>
    <property type="evidence" value="ECO:0007669"/>
    <property type="project" value="TreeGrafter"/>
</dbReference>
<keyword evidence="1" id="KW-0560">Oxidoreductase</keyword>
<keyword evidence="2" id="KW-1133">Transmembrane helix</keyword>
<dbReference type="Pfam" id="PF01494">
    <property type="entry name" value="FAD_binding_3"/>
    <property type="match status" value="1"/>
</dbReference>
<evidence type="ECO:0000256" key="1">
    <source>
        <dbReference type="ARBA" id="ARBA00023002"/>
    </source>
</evidence>
<evidence type="ECO:0000313" key="4">
    <source>
        <dbReference type="EMBL" id="AMK59501.1"/>
    </source>
</evidence>
<dbReference type="InterPro" id="IPR002938">
    <property type="entry name" value="FAD-bd"/>
</dbReference>
<sequence>MREETDVLIVGLGPVGAALAVYLGGMGVSAIAIERDAGVYPLPRAAHLDHETMRLLHLAGGAEAVRQASQPLSAYEFRNAAGELLMGFRADRLAHFFHVPSADA</sequence>
<dbReference type="PANTHER" id="PTHR43476">
    <property type="entry name" value="3-(3-HYDROXY-PHENYL)PROPIONATE/3-HYDROXYCINNAMIC ACID HYDROXYLASE"/>
    <property type="match status" value="1"/>
</dbReference>
<evidence type="ECO:0000256" key="2">
    <source>
        <dbReference type="SAM" id="Phobius"/>
    </source>
</evidence>
<keyword evidence="2" id="KW-0472">Membrane</keyword>
<feature type="domain" description="FAD-binding" evidence="3">
    <location>
        <begin position="4"/>
        <end position="79"/>
    </location>
</feature>
<evidence type="ECO:0000259" key="3">
    <source>
        <dbReference type="Pfam" id="PF01494"/>
    </source>
</evidence>
<keyword evidence="4" id="KW-0503">Monooxygenase</keyword>
<feature type="transmembrane region" description="Helical" evidence="2">
    <location>
        <begin position="7"/>
        <end position="33"/>
    </location>
</feature>
<keyword evidence="2" id="KW-0812">Transmembrane</keyword>
<accession>A0A126SYW4</accession>
<name>A0A126SYW4_9BACT</name>
<protein>
    <submittedName>
        <fullName evidence="4">FAD-binding monooxygenase</fullName>
    </submittedName>
</protein>
<dbReference type="InterPro" id="IPR050631">
    <property type="entry name" value="PheA/TfdB_FAD_monoxygenase"/>
</dbReference>
<dbReference type="SUPFAM" id="SSF51905">
    <property type="entry name" value="FAD/NAD(P)-binding domain"/>
    <property type="match status" value="1"/>
</dbReference>
<dbReference type="EMBL" id="KU144991">
    <property type="protein sequence ID" value="AMK59501.1"/>
    <property type="molecule type" value="Genomic_DNA"/>
</dbReference>